<proteinExistence type="predicted"/>
<keyword evidence="2" id="KW-1185">Reference proteome</keyword>
<evidence type="ECO:0000313" key="1">
    <source>
        <dbReference type="EMBL" id="OAP45368.1"/>
    </source>
</evidence>
<dbReference type="AlphaFoldDB" id="A0A178YCY2"/>
<sequence length="77" mass="8424">MKFRRAKKKYIGSVQMAAESDSLNEEGFGAIGRGLHGPGFSYRRMWTSAGCPGTFEGWLVSKGVISSGGLRERPLTR</sequence>
<reference evidence="1 2" key="1">
    <citation type="submission" date="2015-11" db="EMBL/GenBank/DDBJ databases">
        <title>Ensifer anhuiense sp. nov., an effective nitrogen fixation bacterium with Glycine soja.</title>
        <authorList>
            <person name="Yan H."/>
            <person name="Chen W."/>
        </authorList>
    </citation>
    <scope>NUCLEOTIDE SEQUENCE [LARGE SCALE GENOMIC DNA]</scope>
    <source>
        <strain evidence="1 2">LMG 7837</strain>
    </source>
</reference>
<dbReference type="Proteomes" id="UP000078507">
    <property type="component" value="Unassembled WGS sequence"/>
</dbReference>
<dbReference type="OrthoDB" id="8421322at2"/>
<dbReference type="EMBL" id="LNQB01000072">
    <property type="protein sequence ID" value="OAP45368.1"/>
    <property type="molecule type" value="Genomic_DNA"/>
</dbReference>
<dbReference type="RefSeq" id="WP_066874122.1">
    <property type="nucleotide sequence ID" value="NZ_LNQB01000072.1"/>
</dbReference>
<gene>
    <name evidence="1" type="ORF">ATB98_26160</name>
</gene>
<name>A0A178YCY2_SINSA</name>
<organism evidence="1 2">
    <name type="scientific">Sinorhizobium saheli</name>
    <dbReference type="NCBI Taxonomy" id="36856"/>
    <lineage>
        <taxon>Bacteria</taxon>
        <taxon>Pseudomonadati</taxon>
        <taxon>Pseudomonadota</taxon>
        <taxon>Alphaproteobacteria</taxon>
        <taxon>Hyphomicrobiales</taxon>
        <taxon>Rhizobiaceae</taxon>
        <taxon>Sinorhizobium/Ensifer group</taxon>
        <taxon>Sinorhizobium</taxon>
    </lineage>
</organism>
<comment type="caution">
    <text evidence="1">The sequence shown here is derived from an EMBL/GenBank/DDBJ whole genome shotgun (WGS) entry which is preliminary data.</text>
</comment>
<protein>
    <submittedName>
        <fullName evidence="1">Uncharacterized protein</fullName>
    </submittedName>
</protein>
<accession>A0A178YCY2</accession>
<evidence type="ECO:0000313" key="2">
    <source>
        <dbReference type="Proteomes" id="UP000078507"/>
    </source>
</evidence>